<dbReference type="SUPFAM" id="SSF46785">
    <property type="entry name" value="Winged helix' DNA-binding domain"/>
    <property type="match status" value="1"/>
</dbReference>
<gene>
    <name evidence="2" type="ORF">A2771_00150</name>
</gene>
<dbReference type="PANTHER" id="PTHR34293:SF1">
    <property type="entry name" value="HTH-TYPE TRANSCRIPTIONAL REGULATOR TRMBL2"/>
    <property type="match status" value="1"/>
</dbReference>
<accession>A0A1F7Y036</accession>
<dbReference type="Proteomes" id="UP000176741">
    <property type="component" value="Unassembled WGS sequence"/>
</dbReference>
<dbReference type="InterPro" id="IPR002831">
    <property type="entry name" value="Tscrpt_reg_TrmB_N"/>
</dbReference>
<feature type="domain" description="Transcription regulator TrmB N-terminal" evidence="1">
    <location>
        <begin position="10"/>
        <end position="68"/>
    </location>
</feature>
<dbReference type="Pfam" id="PF01978">
    <property type="entry name" value="TrmB"/>
    <property type="match status" value="1"/>
</dbReference>
<comment type="caution">
    <text evidence="2">The sequence shown here is derived from an EMBL/GenBank/DDBJ whole genome shotgun (WGS) entry which is preliminary data.</text>
</comment>
<evidence type="ECO:0000313" key="2">
    <source>
        <dbReference type="EMBL" id="OGM20642.1"/>
    </source>
</evidence>
<evidence type="ECO:0000259" key="1">
    <source>
        <dbReference type="Pfam" id="PF01978"/>
    </source>
</evidence>
<dbReference type="InterPro" id="IPR051797">
    <property type="entry name" value="TrmB-like"/>
</dbReference>
<reference evidence="2 3" key="1">
    <citation type="journal article" date="2016" name="Nat. Commun.">
        <title>Thousands of microbial genomes shed light on interconnected biogeochemical processes in an aquifer system.</title>
        <authorList>
            <person name="Anantharaman K."/>
            <person name="Brown C.T."/>
            <person name="Hug L.A."/>
            <person name="Sharon I."/>
            <person name="Castelle C.J."/>
            <person name="Probst A.J."/>
            <person name="Thomas B.C."/>
            <person name="Singh A."/>
            <person name="Wilkins M.J."/>
            <person name="Karaoz U."/>
            <person name="Brodie E.L."/>
            <person name="Williams K.H."/>
            <person name="Hubbard S.S."/>
            <person name="Banfield J.F."/>
        </authorList>
    </citation>
    <scope>NUCLEOTIDE SEQUENCE [LARGE SCALE GENOMIC DNA]</scope>
</reference>
<dbReference type="Gene3D" id="1.10.10.10">
    <property type="entry name" value="Winged helix-like DNA-binding domain superfamily/Winged helix DNA-binding domain"/>
    <property type="match status" value="1"/>
</dbReference>
<organism evidence="2 3">
    <name type="scientific">Candidatus Woesebacteria bacterium RIFCSPHIGHO2_01_FULL_38_26b</name>
    <dbReference type="NCBI Taxonomy" id="1802491"/>
    <lineage>
        <taxon>Bacteria</taxon>
        <taxon>Candidatus Woeseibacteriota</taxon>
    </lineage>
</organism>
<proteinExistence type="predicted"/>
<dbReference type="InterPro" id="IPR036388">
    <property type="entry name" value="WH-like_DNA-bd_sf"/>
</dbReference>
<name>A0A1F7Y036_9BACT</name>
<dbReference type="AlphaFoldDB" id="A0A1F7Y036"/>
<dbReference type="EMBL" id="MGGD01000029">
    <property type="protein sequence ID" value="OGM20642.1"/>
    <property type="molecule type" value="Genomic_DNA"/>
</dbReference>
<dbReference type="Gene3D" id="3.30.870.10">
    <property type="entry name" value="Endonuclease Chain A"/>
    <property type="match status" value="1"/>
</dbReference>
<dbReference type="InterPro" id="IPR036390">
    <property type="entry name" value="WH_DNA-bd_sf"/>
</dbReference>
<protein>
    <recommendedName>
        <fullName evidence="1">Transcription regulator TrmB N-terminal domain-containing protein</fullName>
    </recommendedName>
</protein>
<dbReference type="PANTHER" id="PTHR34293">
    <property type="entry name" value="HTH-TYPE TRANSCRIPTIONAL REGULATOR TRMBL2"/>
    <property type="match status" value="1"/>
</dbReference>
<sequence>MGLNFNLLSSQALRVYKTLLERGQPTTAKSLGGKLNIFPNSVYRAVKELEEHSLVEIINGRPLCFQARSADEAVDQLFFPYRERFLKYFSTDKKIRTSVEYDFGVSFIHSRNESIERSTEDLKSAKAEYFLIVSGDEVPAEVILTNKKAMGRGVDIRIIVQRFDEGNKEMITNWQRLGMGVRFSPTIETRVTIVDSKIVYLVSYDPKDYKKGVGVRFAYQPVASLMRDMFMQKWREAKRI</sequence>
<evidence type="ECO:0000313" key="3">
    <source>
        <dbReference type="Proteomes" id="UP000176741"/>
    </source>
</evidence>